<keyword evidence="4 5" id="KW-0472">Membrane</keyword>
<feature type="transmembrane region" description="Helical" evidence="5">
    <location>
        <begin position="611"/>
        <end position="643"/>
    </location>
</feature>
<accession>A0A6A5G991</accession>
<protein>
    <recommendedName>
        <fullName evidence="7">G-protein coupled receptors family 1 profile domain-containing protein</fullName>
    </recommendedName>
</protein>
<dbReference type="EMBL" id="WUAV01000005">
    <property type="protein sequence ID" value="KAF1751164.1"/>
    <property type="molecule type" value="Genomic_DNA"/>
</dbReference>
<feature type="transmembrane region" description="Helical" evidence="5">
    <location>
        <begin position="224"/>
        <end position="243"/>
    </location>
</feature>
<dbReference type="PROSITE" id="PS50262">
    <property type="entry name" value="G_PROTEIN_RECEP_F1_2"/>
    <property type="match status" value="1"/>
</dbReference>
<feature type="transmembrane region" description="Helical" evidence="5">
    <location>
        <begin position="558"/>
        <end position="579"/>
    </location>
</feature>
<evidence type="ECO:0000256" key="4">
    <source>
        <dbReference type="ARBA" id="ARBA00023136"/>
    </source>
</evidence>
<sequence length="1054" mass="120853">MFFLLFLFFLVQIFNAHLIKNGEPEPIKTSPLEEIDAEIPPEQKNALYYFVILMFVTSTIVSTLLTGAFLVASIFLWRRFKHISSVVFLLCQTVKFGVATAFLIKRVINTIFGDEPLCINGIDAVICTPFFKKNDSKETSLSEVSAEIPPEDKDGVYYFIVTLPLVYIWMILVWILSGAVVLSMMSKNCRYEYDMAVFEHYVLKCRTESGIAISPSSVIQMIEIAMQFVIPVFILAVYIALVAKICTIKQGAQNNYESTILKQAVFIFALFQISSIVFLLCQTLKFKVATAFLIKRVINTTEIFAGAATPCFFFFTSKDIRKLVTVKVSATSSQNNSNSQQRRLTITAVIPPKDKDAIYYIIVSLFVSATFASTLLTGAFLVMSMIFWKNFKQMKFFWFLTQLTIAVFLMSSLNFLINVPATLFSLITKEFVQTDAFFLMSNVIDFCHNAVLFSNLLIAIHRTCVYFWMLLVWILSGVVVISMMINKCRYEYDSRVFKHYELLCLSEKDTVTGPPSGIQMMEITMQFVIPIFIFVVYIALVIKIFTMTKATQNKYEITILKQTIFIFVLFEISPIVFILCQTVEFETATAFLIKRIINTLIENVPPEEKDWIYYLVITTFVLFTVLSTLLTGTFLLSSVYFWSSFKAMKFFWFLTQLTLSVFILSTLNLVINVPATLFAYLTQDFTKSVFYIAMSYIIDFCHYTILISNLVIAIQRFFVFFFRHLTYRVFDSLIIFGWLLSVWSVSGTVTIIMAMNNCKYNYKKTLKHYVLNCQPLKSVVDLPPPKWIQMLELILQFGIPCLILVMYVAVVIKISIMKKTSLNKNEIRVLIQAIIIFILFQTSSCVFLFCQTLEFNSATAFIIKRLINTIEIFAGAATPCFFFFTSKEIRKLLSTKISAVSSQGNSHVNLDAEVPPNEKGSIYYLVITLFVVSIIASTLLTGAFVVVLILLWGHFKTLKYFWFLSQLTLSVFILSALNLIINVPATLFSLITKDFVSSDIFTILSYTIDYLHYTILISNLVIALQRFSVFFFRQLTYRVFDSYANQHKPQKKRD</sequence>
<feature type="transmembrane region" description="Helical" evidence="5">
    <location>
        <begin position="650"/>
        <end position="671"/>
    </location>
</feature>
<feature type="transmembrane region" description="Helical" evidence="5">
    <location>
        <begin position="1011"/>
        <end position="1032"/>
    </location>
</feature>
<dbReference type="InterPro" id="IPR006874">
    <property type="entry name" value="DUF621"/>
</dbReference>
<organism evidence="8 9">
    <name type="scientific">Caenorhabditis remanei</name>
    <name type="common">Caenorhabditis vulgaris</name>
    <dbReference type="NCBI Taxonomy" id="31234"/>
    <lineage>
        <taxon>Eukaryota</taxon>
        <taxon>Metazoa</taxon>
        <taxon>Ecdysozoa</taxon>
        <taxon>Nematoda</taxon>
        <taxon>Chromadorea</taxon>
        <taxon>Rhabditida</taxon>
        <taxon>Rhabditina</taxon>
        <taxon>Rhabditomorpha</taxon>
        <taxon>Rhabditoidea</taxon>
        <taxon>Rhabditidae</taxon>
        <taxon>Peloderinae</taxon>
        <taxon>Caenorhabditis</taxon>
    </lineage>
</organism>
<feature type="transmembrane region" description="Helical" evidence="5">
    <location>
        <begin position="437"/>
        <end position="458"/>
    </location>
</feature>
<feature type="transmembrane region" description="Helical" evidence="5">
    <location>
        <begin position="263"/>
        <end position="281"/>
    </location>
</feature>
<comment type="subcellular location">
    <subcellularLocation>
        <location evidence="1">Membrane</location>
    </subcellularLocation>
</comment>
<feature type="transmembrane region" description="Helical" evidence="5">
    <location>
        <begin position="396"/>
        <end position="417"/>
    </location>
</feature>
<dbReference type="AlphaFoldDB" id="A0A6A5G991"/>
<evidence type="ECO:0000256" key="5">
    <source>
        <dbReference type="SAM" id="Phobius"/>
    </source>
</evidence>
<evidence type="ECO:0000256" key="2">
    <source>
        <dbReference type="ARBA" id="ARBA00022692"/>
    </source>
</evidence>
<dbReference type="PANTHER" id="PTHR31406">
    <property type="entry name" value="PROTEIN CBG06702-RELATED"/>
    <property type="match status" value="1"/>
</dbReference>
<dbReference type="RefSeq" id="XP_053581138.1">
    <property type="nucleotide sequence ID" value="XM_053732225.1"/>
</dbReference>
<name>A0A6A5G991_CAERE</name>
<evidence type="ECO:0000256" key="6">
    <source>
        <dbReference type="SAM" id="SignalP"/>
    </source>
</evidence>
<evidence type="ECO:0000313" key="9">
    <source>
        <dbReference type="Proteomes" id="UP000483820"/>
    </source>
</evidence>
<feature type="transmembrane region" description="Helical" evidence="5">
    <location>
        <begin position="691"/>
        <end position="712"/>
    </location>
</feature>
<feature type="transmembrane region" description="Helical" evidence="5">
    <location>
        <begin position="523"/>
        <end position="546"/>
    </location>
</feature>
<feature type="transmembrane region" description="Helical" evidence="5">
    <location>
        <begin position="922"/>
        <end position="955"/>
    </location>
</feature>
<evidence type="ECO:0000259" key="7">
    <source>
        <dbReference type="PROSITE" id="PS50262"/>
    </source>
</evidence>
<proteinExistence type="predicted"/>
<dbReference type="Proteomes" id="UP000483820">
    <property type="component" value="Chromosome V"/>
</dbReference>
<dbReference type="Gene3D" id="1.20.1070.10">
    <property type="entry name" value="Rhodopsin 7-helix transmembrane proteins"/>
    <property type="match status" value="1"/>
</dbReference>
<dbReference type="CTD" id="9824865"/>
<reference evidence="8 9" key="1">
    <citation type="submission" date="2019-12" db="EMBL/GenBank/DDBJ databases">
        <title>Chromosome-level assembly of the Caenorhabditis remanei genome.</title>
        <authorList>
            <person name="Teterina A.A."/>
            <person name="Willis J.H."/>
            <person name="Phillips P.C."/>
        </authorList>
    </citation>
    <scope>NUCLEOTIDE SEQUENCE [LARGE SCALE GENOMIC DNA]</scope>
    <source>
        <strain evidence="8 9">PX506</strain>
        <tissue evidence="8">Whole organism</tissue>
    </source>
</reference>
<keyword evidence="3 5" id="KW-1133">Transmembrane helix</keyword>
<keyword evidence="6" id="KW-0732">Signal</keyword>
<feature type="transmembrane region" description="Helical" evidence="5">
    <location>
        <begin position="829"/>
        <end position="849"/>
    </location>
</feature>
<gene>
    <name evidence="8" type="ORF">GCK72_017718</name>
</gene>
<evidence type="ECO:0000256" key="1">
    <source>
        <dbReference type="ARBA" id="ARBA00004370"/>
    </source>
</evidence>
<feature type="transmembrane region" description="Helical" evidence="5">
    <location>
        <begin position="357"/>
        <end position="384"/>
    </location>
</feature>
<feature type="transmembrane region" description="Helical" evidence="5">
    <location>
        <begin position="733"/>
        <end position="755"/>
    </location>
</feature>
<feature type="transmembrane region" description="Helical" evidence="5">
    <location>
        <begin position="967"/>
        <end position="991"/>
    </location>
</feature>
<evidence type="ECO:0000256" key="3">
    <source>
        <dbReference type="ARBA" id="ARBA00022989"/>
    </source>
</evidence>
<feature type="transmembrane region" description="Helical" evidence="5">
    <location>
        <begin position="793"/>
        <end position="817"/>
    </location>
</feature>
<feature type="signal peptide" evidence="6">
    <location>
        <begin position="1"/>
        <end position="16"/>
    </location>
</feature>
<dbReference type="Pfam" id="PF04789">
    <property type="entry name" value="DUF621"/>
    <property type="match status" value="5"/>
</dbReference>
<feature type="domain" description="G-protein coupled receptors family 1 profile" evidence="7">
    <location>
        <begin position="632"/>
        <end position="882"/>
    </location>
</feature>
<dbReference type="GeneID" id="9824865"/>
<dbReference type="KEGG" id="crq:GCK72_017718"/>
<dbReference type="InterPro" id="IPR017452">
    <property type="entry name" value="GPCR_Rhodpsn_7TM"/>
</dbReference>
<dbReference type="PANTHER" id="PTHR31406:SF6">
    <property type="entry name" value="G-PROTEIN COUPLED RECEPTORS FAMILY 1 PROFILE DOMAIN-CONTAINING PROTEIN"/>
    <property type="match status" value="1"/>
</dbReference>
<keyword evidence="2 5" id="KW-0812">Transmembrane</keyword>
<feature type="chain" id="PRO_5025582256" description="G-protein coupled receptors family 1 profile domain-containing protein" evidence="6">
    <location>
        <begin position="17"/>
        <end position="1054"/>
    </location>
</feature>
<feature type="transmembrane region" description="Helical" evidence="5">
    <location>
        <begin position="47"/>
        <end position="76"/>
    </location>
</feature>
<dbReference type="GO" id="GO:0016020">
    <property type="term" value="C:membrane"/>
    <property type="evidence" value="ECO:0007669"/>
    <property type="project" value="UniProtKB-SubCell"/>
</dbReference>
<feature type="transmembrane region" description="Helical" evidence="5">
    <location>
        <begin position="156"/>
        <end position="182"/>
    </location>
</feature>
<feature type="transmembrane region" description="Helical" evidence="5">
    <location>
        <begin position="465"/>
        <end position="485"/>
    </location>
</feature>
<comment type="caution">
    <text evidence="8">The sequence shown here is derived from an EMBL/GenBank/DDBJ whole genome shotgun (WGS) entry which is preliminary data.</text>
</comment>
<evidence type="ECO:0000313" key="8">
    <source>
        <dbReference type="EMBL" id="KAF1751164.1"/>
    </source>
</evidence>